<accession>A0AAW8JEB0</accession>
<organism evidence="1 2">
    <name type="scientific">Acinetobacter gerneri</name>
    <dbReference type="NCBI Taxonomy" id="202952"/>
    <lineage>
        <taxon>Bacteria</taxon>
        <taxon>Pseudomonadati</taxon>
        <taxon>Pseudomonadota</taxon>
        <taxon>Gammaproteobacteria</taxon>
        <taxon>Moraxellales</taxon>
        <taxon>Moraxellaceae</taxon>
        <taxon>Acinetobacter</taxon>
    </lineage>
</organism>
<dbReference type="RefSeq" id="WP_308955536.1">
    <property type="nucleotide sequence ID" value="NZ_JAVICY010000005.1"/>
</dbReference>
<comment type="caution">
    <text evidence="1">The sequence shown here is derived from an EMBL/GenBank/DDBJ whole genome shotgun (WGS) entry which is preliminary data.</text>
</comment>
<gene>
    <name evidence="1" type="ORF">RFH51_06375</name>
</gene>
<evidence type="ECO:0008006" key="3">
    <source>
        <dbReference type="Google" id="ProtNLM"/>
    </source>
</evidence>
<dbReference type="AlphaFoldDB" id="A0AAW8JEB0"/>
<evidence type="ECO:0000313" key="1">
    <source>
        <dbReference type="EMBL" id="MDQ9071081.1"/>
    </source>
</evidence>
<proteinExistence type="predicted"/>
<evidence type="ECO:0000313" key="2">
    <source>
        <dbReference type="Proteomes" id="UP001243195"/>
    </source>
</evidence>
<name>A0AAW8JEB0_9GAMM</name>
<protein>
    <recommendedName>
        <fullName evidence="3">Phage tail protein</fullName>
    </recommendedName>
</protein>
<dbReference type="EMBL" id="JAVIDA010000006">
    <property type="protein sequence ID" value="MDQ9071081.1"/>
    <property type="molecule type" value="Genomic_DNA"/>
</dbReference>
<sequence>MQLKQVEYPRGNEKTINGQKLIFAPLPLGALEKYQKDLEASSVPIAVIIDVAHISLKRNYPDIKREYVADELLDIANMSEVLQIVIATSGLKHEGEKPEDVAGE</sequence>
<dbReference type="Proteomes" id="UP001243195">
    <property type="component" value="Unassembled WGS sequence"/>
</dbReference>
<reference evidence="1" key="1">
    <citation type="submission" date="2023-08" db="EMBL/GenBank/DDBJ databases">
        <title>Emergence of clinically-relevant ST2 carbapenem-resistant Acinetobacter baumannii strains in hospital sewages in Zhejiang, East of China.</title>
        <authorList>
            <person name="Kaichao C."/>
            <person name="Zhang R."/>
        </authorList>
    </citation>
    <scope>NUCLEOTIDE SEQUENCE</scope>
    <source>
        <strain evidence="1">M-SY-60</strain>
    </source>
</reference>